<dbReference type="AlphaFoldDB" id="A0A2G7FQT3"/>
<dbReference type="CDD" id="cd11061">
    <property type="entry name" value="CYP67-like"/>
    <property type="match status" value="1"/>
</dbReference>
<feature type="region of interest" description="Disordered" evidence="15">
    <location>
        <begin position="534"/>
        <end position="555"/>
    </location>
</feature>
<dbReference type="InterPro" id="IPR017927">
    <property type="entry name" value="FAD-bd_FR_type"/>
</dbReference>
<dbReference type="FunFam" id="3.40.50.360:FF:000036">
    <property type="entry name" value="NADPH--cytochrome P450 reductase"/>
    <property type="match status" value="1"/>
</dbReference>
<dbReference type="SUPFAM" id="SSF48264">
    <property type="entry name" value="Cytochrome P450"/>
    <property type="match status" value="1"/>
</dbReference>
<dbReference type="InterPro" id="IPR017938">
    <property type="entry name" value="Riboflavin_synthase-like_b-brl"/>
</dbReference>
<feature type="domain" description="Flavodoxin-like" evidence="17">
    <location>
        <begin position="631"/>
        <end position="778"/>
    </location>
</feature>
<dbReference type="GO" id="GO:0020037">
    <property type="term" value="F:heme binding"/>
    <property type="evidence" value="ECO:0007669"/>
    <property type="project" value="InterPro"/>
</dbReference>
<comment type="catalytic activity">
    <reaction evidence="14">
        <text>2 oxidized [cytochrome P450] + NADPH = 2 reduced [cytochrome P450] + NADP(+) + H(+)</text>
        <dbReference type="Rhea" id="RHEA:24040"/>
        <dbReference type="Rhea" id="RHEA-COMP:14627"/>
        <dbReference type="Rhea" id="RHEA-COMP:14628"/>
        <dbReference type="ChEBI" id="CHEBI:15378"/>
        <dbReference type="ChEBI" id="CHEBI:55376"/>
        <dbReference type="ChEBI" id="CHEBI:57783"/>
        <dbReference type="ChEBI" id="CHEBI:58349"/>
        <dbReference type="ChEBI" id="CHEBI:60344"/>
        <dbReference type="EC" id="1.6.2.4"/>
    </reaction>
</comment>
<evidence type="ECO:0000256" key="8">
    <source>
        <dbReference type="ARBA" id="ARBA00022827"/>
    </source>
</evidence>
<evidence type="ECO:0000256" key="7">
    <source>
        <dbReference type="ARBA" id="ARBA00022723"/>
    </source>
</evidence>
<evidence type="ECO:0000313" key="19">
    <source>
        <dbReference type="EMBL" id="PIG82879.1"/>
    </source>
</evidence>
<reference evidence="19 20" key="1">
    <citation type="submission" date="2017-05" db="EMBL/GenBank/DDBJ databases">
        <title>Genome sequence for an aflatoxigenic pathogen of Argentinian peanut, Aspergillus arachidicola.</title>
        <authorList>
            <person name="Moore G."/>
            <person name="Beltz S.B."/>
            <person name="Mack B.M."/>
        </authorList>
    </citation>
    <scope>NUCLEOTIDE SEQUENCE [LARGE SCALE GENOMIC DNA]</scope>
    <source>
        <strain evidence="19 20">CBS 117610</strain>
    </source>
</reference>
<keyword evidence="7" id="KW-0479">Metal-binding</keyword>
<evidence type="ECO:0000256" key="6">
    <source>
        <dbReference type="ARBA" id="ARBA00022643"/>
    </source>
</evidence>
<dbReference type="EC" id="1.6.2.4" evidence="12"/>
<dbReference type="Pfam" id="PF00175">
    <property type="entry name" value="NAD_binding_1"/>
    <property type="match status" value="1"/>
</dbReference>
<evidence type="ECO:0000256" key="10">
    <source>
        <dbReference type="ARBA" id="ARBA00023002"/>
    </source>
</evidence>
<keyword evidence="20" id="KW-1185">Reference proteome</keyword>
<evidence type="ECO:0000256" key="16">
    <source>
        <dbReference type="SAM" id="Phobius"/>
    </source>
</evidence>
<dbReference type="InterPro" id="IPR017972">
    <property type="entry name" value="Cyt_P450_CS"/>
</dbReference>
<dbReference type="EMBL" id="NEXV01000488">
    <property type="protein sequence ID" value="PIG82879.1"/>
    <property type="molecule type" value="Genomic_DNA"/>
</dbReference>
<evidence type="ECO:0000256" key="4">
    <source>
        <dbReference type="ARBA" id="ARBA00022448"/>
    </source>
</evidence>
<keyword evidence="16" id="KW-0812">Transmembrane</keyword>
<dbReference type="SUPFAM" id="SSF63380">
    <property type="entry name" value="Riboflavin synthase domain-like"/>
    <property type="match status" value="1"/>
</dbReference>
<evidence type="ECO:0000259" key="18">
    <source>
        <dbReference type="PROSITE" id="PS51384"/>
    </source>
</evidence>
<evidence type="ECO:0000256" key="14">
    <source>
        <dbReference type="ARBA" id="ARBA00049342"/>
    </source>
</evidence>
<dbReference type="InterPro" id="IPR001128">
    <property type="entry name" value="Cyt_P450"/>
</dbReference>
<dbReference type="PRINTS" id="PR00369">
    <property type="entry name" value="FLAVODOXIN"/>
</dbReference>
<dbReference type="Proteomes" id="UP000231358">
    <property type="component" value="Unassembled WGS sequence"/>
</dbReference>
<dbReference type="Pfam" id="PF00667">
    <property type="entry name" value="FAD_binding_1"/>
    <property type="match status" value="1"/>
</dbReference>
<dbReference type="InterPro" id="IPR001709">
    <property type="entry name" value="Flavoprot_Pyr_Nucl_cyt_Rdtase"/>
</dbReference>
<evidence type="ECO:0000256" key="2">
    <source>
        <dbReference type="ARBA" id="ARBA00001974"/>
    </source>
</evidence>
<dbReference type="SUPFAM" id="SSF52343">
    <property type="entry name" value="Ferredoxin reductase-like, C-terminal NADP-linked domain"/>
    <property type="match status" value="1"/>
</dbReference>
<dbReference type="PANTHER" id="PTHR19384:SF108">
    <property type="entry name" value="NADPH--CYTOCHROME P450 REDUCTASE"/>
    <property type="match status" value="1"/>
</dbReference>
<evidence type="ECO:0000256" key="3">
    <source>
        <dbReference type="ARBA" id="ARBA00010018"/>
    </source>
</evidence>
<dbReference type="Pfam" id="PF00067">
    <property type="entry name" value="p450"/>
    <property type="match status" value="1"/>
</dbReference>
<evidence type="ECO:0000256" key="11">
    <source>
        <dbReference type="ARBA" id="ARBA00023004"/>
    </source>
</evidence>
<keyword evidence="6" id="KW-0288">FMN</keyword>
<dbReference type="GO" id="GO:0003958">
    <property type="term" value="F:NADPH-hemoprotein reductase activity"/>
    <property type="evidence" value="ECO:0007669"/>
    <property type="project" value="UniProtKB-EC"/>
</dbReference>
<dbReference type="FunFam" id="3.40.50.80:FF:000032">
    <property type="entry name" value="NADPH-dependent diflavin oxidoreductase 1"/>
    <property type="match status" value="1"/>
</dbReference>
<proteinExistence type="inferred from homology"/>
<dbReference type="InterPro" id="IPR001094">
    <property type="entry name" value="Flavdoxin-like"/>
</dbReference>
<evidence type="ECO:0000256" key="9">
    <source>
        <dbReference type="ARBA" id="ARBA00022857"/>
    </source>
</evidence>
<comment type="catalytic activity">
    <reaction evidence="13">
        <text>an organic molecule + reduced [NADPH--hemoprotein reductase] + O2 = an alcohol + oxidized [NADPH--hemoprotein reductase] + H2O + H(+)</text>
        <dbReference type="Rhea" id="RHEA:17149"/>
        <dbReference type="Rhea" id="RHEA-COMP:11964"/>
        <dbReference type="Rhea" id="RHEA-COMP:11965"/>
        <dbReference type="ChEBI" id="CHEBI:15377"/>
        <dbReference type="ChEBI" id="CHEBI:15378"/>
        <dbReference type="ChEBI" id="CHEBI:15379"/>
        <dbReference type="ChEBI" id="CHEBI:30879"/>
        <dbReference type="ChEBI" id="CHEBI:57618"/>
        <dbReference type="ChEBI" id="CHEBI:58210"/>
        <dbReference type="ChEBI" id="CHEBI:142491"/>
        <dbReference type="EC" id="1.14.14.1"/>
    </reaction>
</comment>
<dbReference type="PANTHER" id="PTHR19384">
    <property type="entry name" value="NITRIC OXIDE SYNTHASE-RELATED"/>
    <property type="match status" value="1"/>
</dbReference>
<dbReference type="GO" id="GO:0050660">
    <property type="term" value="F:flavin adenine dinucleotide binding"/>
    <property type="evidence" value="ECO:0007669"/>
    <property type="project" value="TreeGrafter"/>
</dbReference>
<comment type="cofactor">
    <cofactor evidence="2">
        <name>FAD</name>
        <dbReference type="ChEBI" id="CHEBI:57692"/>
    </cofactor>
</comment>
<evidence type="ECO:0000256" key="5">
    <source>
        <dbReference type="ARBA" id="ARBA00022630"/>
    </source>
</evidence>
<dbReference type="GO" id="GO:0005506">
    <property type="term" value="F:iron ion binding"/>
    <property type="evidence" value="ECO:0007669"/>
    <property type="project" value="InterPro"/>
</dbReference>
<keyword evidence="5" id="KW-0285">Flavoprotein</keyword>
<feature type="domain" description="FAD-binding FR-type" evidence="18">
    <location>
        <begin position="825"/>
        <end position="1071"/>
    </location>
</feature>
<dbReference type="InterPro" id="IPR003097">
    <property type="entry name" value="CysJ-like_FAD-binding"/>
</dbReference>
<evidence type="ECO:0000256" key="1">
    <source>
        <dbReference type="ARBA" id="ARBA00001917"/>
    </source>
</evidence>
<evidence type="ECO:0000313" key="20">
    <source>
        <dbReference type="Proteomes" id="UP000231358"/>
    </source>
</evidence>
<dbReference type="InterPro" id="IPR023173">
    <property type="entry name" value="NADPH_Cyt_P450_Rdtase_alpha"/>
</dbReference>
<dbReference type="PROSITE" id="PS50902">
    <property type="entry name" value="FLAVODOXIN_LIKE"/>
    <property type="match status" value="1"/>
</dbReference>
<dbReference type="InterPro" id="IPR039261">
    <property type="entry name" value="FNR_nucleotide-bd"/>
</dbReference>
<dbReference type="Gene3D" id="3.40.50.80">
    <property type="entry name" value="Nucleotide-binding domain of ferredoxin-NADP reductase (FNR) module"/>
    <property type="match status" value="1"/>
</dbReference>
<feature type="transmembrane region" description="Helical" evidence="16">
    <location>
        <begin position="7"/>
        <end position="25"/>
    </location>
</feature>
<dbReference type="PROSITE" id="PS51384">
    <property type="entry name" value="FAD_FR"/>
    <property type="match status" value="1"/>
</dbReference>
<dbReference type="Gene3D" id="2.40.30.10">
    <property type="entry name" value="Translation factors"/>
    <property type="match status" value="1"/>
</dbReference>
<protein>
    <recommendedName>
        <fullName evidence="12">NADPH--hemoprotein reductase</fullName>
        <ecNumber evidence="12">1.6.2.4</ecNumber>
    </recommendedName>
</protein>
<keyword evidence="9" id="KW-0521">NADP</keyword>
<keyword evidence="10" id="KW-0560">Oxidoreductase</keyword>
<sequence>MWSALSIAPYALVLELFSLLYFVVFPWVEYIRDPKGLRKYPNMNPFSGMSAVPFMLLASRGFRSKELQELHRTKPVIRTGPNMLSYGDVRAIKDIYGHNTKCIKDPSYIVTAGTHYHLADVVDKPDHARKRKVLSSAYALKNLETWEHKVSDKVEKVVAHFDKVCTAPPSAAVAAGKMAPDPKDLTVDFRAWTNFFTLDAIADIGLSEKLGFLDSGSDVCIAERKDGSTYEVNLREALYPTARKQSLILWNYEWYPVLNKMVNIIPFFNRMQNSSDNWDNIVWRRSMNRLRRYEAGEKLEDFFQAMMEDKNGRANNLEWGEIVAEMNIMMNAGSVTTAIAIANVMYQLLRNPQSLNKLQEEIDAVLDADEIVAPYDKVKHLPYLRACLDESLRIFPPTSHGLPRETPPEGMEILGEWVPGNTSVSMSAYVAHRDESVFPKADQYIPERWLGEEGKALQPYLIAFSAGARSCIGRNISYLEQTKILATLVHRYDFALPYPGWELKRLETMNLILGDMPVKLLNFISSINSTTVTPQTHHDAPVATTPQHPPGALQELSKTLTPTGIADYSALTIFTVAAATYLSRGYLWDQPDPYQHLVYERPQLKNGGASGSATKETRNIATKLEESNKDMVVFWGSQSGTAEGFANRLAREISLRFGLSAMTADLSDYDPETIAEVPQSKLVGFLLSTYGEGDPSDNTAELWDWVNKTKDQGQLLSSVRYFAFGLGNRNYKYYNRVVDVVVEALDKLGAKAVMPVGKADDAEGATQEDFMTWKESLFAVLKGMGFQEHEVQYMPTLSVQEDESLEPIDLHNGEPDGGSLKAQCSPIRPLAISASRELFNSSDRHCLHIDLDLTSQPEFTYKTGDHLAIWPGNPDSEVERLLQALGLSSRRDVPISIKSLDSATKVKIPSPTTVAAVFRYYLEICGPVNRDNVLGLAQFAPTPDAKTYLQQLGQDKASYAAFINKNHVNLGRLLQQASTETWNIPLSYLVETLPLMQPRYYSISSSSVISPRKASITVVVSTTPVPENGDELIHGVTSNYLLAVSENLRSAPHPEGLTYHLNGPSDSLQGGKVLSHLRKSKFKLPTLAKCPLIMVAAGTGLAPFRAFIAERRQLQQIGREVGEMLLIFGCRRHDEDFIYRDELEEMTSVLGEKLRIVTAYSREGKKQYVQDKISEVGDDVYRLIDEGANFYICGKAEMAREVEKAVAGVMSQKGQDEANGWRTRMKRRNKWQEDVW</sequence>
<dbReference type="InterPro" id="IPR008254">
    <property type="entry name" value="Flavodoxin/NO_synth"/>
</dbReference>
<dbReference type="SUPFAM" id="SSF52218">
    <property type="entry name" value="Flavoproteins"/>
    <property type="match status" value="1"/>
</dbReference>
<accession>A0A2G7FQT3</accession>
<dbReference type="InterPro" id="IPR029039">
    <property type="entry name" value="Flavoprotein-like_sf"/>
</dbReference>
<dbReference type="STRING" id="656916.A0A2G7FQT3"/>
<evidence type="ECO:0000259" key="17">
    <source>
        <dbReference type="PROSITE" id="PS50902"/>
    </source>
</evidence>
<keyword evidence="4" id="KW-0813">Transport</keyword>
<dbReference type="InterPro" id="IPR036396">
    <property type="entry name" value="Cyt_P450_sf"/>
</dbReference>
<dbReference type="InterPro" id="IPR001433">
    <property type="entry name" value="OxRdtase_FAD/NAD-bd"/>
</dbReference>
<dbReference type="Gene3D" id="1.10.630.10">
    <property type="entry name" value="Cytochrome P450"/>
    <property type="match status" value="1"/>
</dbReference>
<comment type="similarity">
    <text evidence="3">In the N-terminal section; belongs to the cytochrome P450 family.</text>
</comment>
<gene>
    <name evidence="19" type="ORF">AARAC_011150</name>
</gene>
<dbReference type="GO" id="GO:0016712">
    <property type="term" value="F:oxidoreductase activity, acting on paired donors, with incorporation or reduction of molecular oxygen, reduced flavin or flavoprotein as one donor, and incorporation of one atom of oxygen"/>
    <property type="evidence" value="ECO:0007669"/>
    <property type="project" value="UniProtKB-EC"/>
</dbReference>
<keyword evidence="8" id="KW-0274">FAD</keyword>
<dbReference type="Gene3D" id="3.40.50.360">
    <property type="match status" value="1"/>
</dbReference>
<keyword evidence="16" id="KW-1133">Transmembrane helix</keyword>
<evidence type="ECO:0000256" key="15">
    <source>
        <dbReference type="SAM" id="MobiDB-lite"/>
    </source>
</evidence>
<dbReference type="Pfam" id="PF00258">
    <property type="entry name" value="Flavodoxin_1"/>
    <property type="match status" value="1"/>
</dbReference>
<keyword evidence="16" id="KW-0472">Membrane</keyword>
<evidence type="ECO:0000256" key="12">
    <source>
        <dbReference type="ARBA" id="ARBA00023797"/>
    </source>
</evidence>
<organism evidence="19 20">
    <name type="scientific">Aspergillus arachidicola</name>
    <dbReference type="NCBI Taxonomy" id="656916"/>
    <lineage>
        <taxon>Eukaryota</taxon>
        <taxon>Fungi</taxon>
        <taxon>Dikarya</taxon>
        <taxon>Ascomycota</taxon>
        <taxon>Pezizomycotina</taxon>
        <taxon>Eurotiomycetes</taxon>
        <taxon>Eurotiomycetidae</taxon>
        <taxon>Eurotiales</taxon>
        <taxon>Aspergillaceae</taxon>
        <taxon>Aspergillus</taxon>
        <taxon>Aspergillus subgen. Circumdati</taxon>
    </lineage>
</organism>
<dbReference type="PROSITE" id="PS00086">
    <property type="entry name" value="CYTOCHROME_P450"/>
    <property type="match status" value="1"/>
</dbReference>
<keyword evidence="11" id="KW-0408">Iron</keyword>
<dbReference type="GO" id="GO:0005829">
    <property type="term" value="C:cytosol"/>
    <property type="evidence" value="ECO:0007669"/>
    <property type="project" value="TreeGrafter"/>
</dbReference>
<name>A0A2G7FQT3_9EURO</name>
<dbReference type="PRINTS" id="PR00371">
    <property type="entry name" value="FPNCR"/>
</dbReference>
<comment type="caution">
    <text evidence="19">The sequence shown here is derived from an EMBL/GenBank/DDBJ whole genome shotgun (WGS) entry which is preliminary data.</text>
</comment>
<dbReference type="Gene3D" id="1.20.990.10">
    <property type="entry name" value="NADPH-cytochrome p450 Reductase, Chain A, domain 3"/>
    <property type="match status" value="1"/>
</dbReference>
<comment type="cofactor">
    <cofactor evidence="1">
        <name>FMN</name>
        <dbReference type="ChEBI" id="CHEBI:58210"/>
    </cofactor>
</comment>
<dbReference type="GO" id="GO:0010181">
    <property type="term" value="F:FMN binding"/>
    <property type="evidence" value="ECO:0007669"/>
    <property type="project" value="InterPro"/>
</dbReference>
<evidence type="ECO:0000256" key="13">
    <source>
        <dbReference type="ARBA" id="ARBA00047827"/>
    </source>
</evidence>